<proteinExistence type="predicted"/>
<dbReference type="Pfam" id="PF00172">
    <property type="entry name" value="Zn_clus"/>
    <property type="match status" value="1"/>
</dbReference>
<sequence length="626" mass="70588">MTSVALPHKRARSRRGCWTCRQKKVKCGEEWPRCERCERLGRFCDYEPRARKRYTRKKVPAHLTPEEADVESTLPQHQSSSPDIGLQSVRLASVPDVEARGRTLRQPFQVFQGDAGRGEECNTERDHEEESSAFATPDPRVFPCEEGQVVGDDWLPTAYSATLSHSDHAAIEYFRFVFSPTQDTKDPLFSVPAILWRLAKQNDMVLHMICALGAKELNCLKGTRGQTDKTGAGKESGEQAHSPQSQIAEHYGAALHLLATAIQRIVEMVELDYILATLWLMIVYEQKFGDGCGSGLMIHLKGVGTLVQSRLQNIGLIVDQSRPCVVVEAAEAMAGPQGCVPEARWQISGFSSRMLVWISHLDGAAALNGLGGGLNQLLGEVMVGLAEDEAMSLIEGFRTIHKHSHAAFRETWGTSYPQTQLLEDLEIRQMFYLYGECGQLRYLLSLAAEANWRDVPESRGYLERVAHALNEVALRYADILETASALDLLEGCFRRRYVTNIRFVVAQYNAVLLSFFRITRRCAPLNERQRAALRVILDLAHQACSDSGEVAMHHFTWPLFVAAMESDDPVHRAWILDRFQILSTQGQNYHRANEALKTAFAEQRMNERRVSFLELVRRDDLDRFVI</sequence>
<reference evidence="8" key="1">
    <citation type="submission" date="2022-10" db="EMBL/GenBank/DDBJ databases">
        <title>Culturing micro-colonial fungi from biological soil crusts in the Mojave desert and describing Neophaeococcomyces mojavensis, and introducing the new genera and species Taxawa tesnikishii.</title>
        <authorList>
            <person name="Kurbessoian T."/>
            <person name="Stajich J.E."/>
        </authorList>
    </citation>
    <scope>NUCLEOTIDE SEQUENCE</scope>
    <source>
        <strain evidence="8">TK_35</strain>
    </source>
</reference>
<evidence type="ECO:0000313" key="9">
    <source>
        <dbReference type="Proteomes" id="UP001172681"/>
    </source>
</evidence>
<dbReference type="GO" id="GO:0008270">
    <property type="term" value="F:zinc ion binding"/>
    <property type="evidence" value="ECO:0007669"/>
    <property type="project" value="InterPro"/>
</dbReference>
<feature type="domain" description="Zn(2)-C6 fungal-type" evidence="7">
    <location>
        <begin position="16"/>
        <end position="46"/>
    </location>
</feature>
<protein>
    <recommendedName>
        <fullName evidence="7">Zn(2)-C6 fungal-type domain-containing protein</fullName>
    </recommendedName>
</protein>
<dbReference type="InterPro" id="IPR021858">
    <property type="entry name" value="Fun_TF"/>
</dbReference>
<dbReference type="Pfam" id="PF11951">
    <property type="entry name" value="Fungal_trans_2"/>
    <property type="match status" value="1"/>
</dbReference>
<name>A0AA38Y400_9EURO</name>
<keyword evidence="4" id="KW-0804">Transcription</keyword>
<comment type="caution">
    <text evidence="8">The sequence shown here is derived from an EMBL/GenBank/DDBJ whole genome shotgun (WGS) entry which is preliminary data.</text>
</comment>
<dbReference type="GO" id="GO:0000981">
    <property type="term" value="F:DNA-binding transcription factor activity, RNA polymerase II-specific"/>
    <property type="evidence" value="ECO:0007669"/>
    <property type="project" value="InterPro"/>
</dbReference>
<evidence type="ECO:0000256" key="2">
    <source>
        <dbReference type="ARBA" id="ARBA00023015"/>
    </source>
</evidence>
<keyword evidence="2" id="KW-0805">Transcription regulation</keyword>
<accession>A0AA38Y400</accession>
<dbReference type="EMBL" id="JAPDRN010000038">
    <property type="protein sequence ID" value="KAJ9634472.1"/>
    <property type="molecule type" value="Genomic_DNA"/>
</dbReference>
<dbReference type="PROSITE" id="PS00463">
    <property type="entry name" value="ZN2_CY6_FUNGAL_1"/>
    <property type="match status" value="1"/>
</dbReference>
<evidence type="ECO:0000256" key="4">
    <source>
        <dbReference type="ARBA" id="ARBA00023163"/>
    </source>
</evidence>
<dbReference type="PANTHER" id="PTHR37534:SF49">
    <property type="entry name" value="LYSINE BIOSYNTHESIS REGULATORY PROTEIN LYS14"/>
    <property type="match status" value="1"/>
</dbReference>
<dbReference type="CDD" id="cd00067">
    <property type="entry name" value="GAL4"/>
    <property type="match status" value="1"/>
</dbReference>
<dbReference type="GO" id="GO:0045944">
    <property type="term" value="P:positive regulation of transcription by RNA polymerase II"/>
    <property type="evidence" value="ECO:0007669"/>
    <property type="project" value="TreeGrafter"/>
</dbReference>
<feature type="compositionally biased region" description="Basic and acidic residues" evidence="6">
    <location>
        <begin position="116"/>
        <end position="130"/>
    </location>
</feature>
<dbReference type="SUPFAM" id="SSF57701">
    <property type="entry name" value="Zn2/Cys6 DNA-binding domain"/>
    <property type="match status" value="1"/>
</dbReference>
<dbReference type="InterPro" id="IPR036864">
    <property type="entry name" value="Zn2-C6_fun-type_DNA-bd_sf"/>
</dbReference>
<dbReference type="SMART" id="SM00066">
    <property type="entry name" value="GAL4"/>
    <property type="match status" value="1"/>
</dbReference>
<evidence type="ECO:0000256" key="6">
    <source>
        <dbReference type="SAM" id="MobiDB-lite"/>
    </source>
</evidence>
<evidence type="ECO:0000313" key="8">
    <source>
        <dbReference type="EMBL" id="KAJ9634472.1"/>
    </source>
</evidence>
<evidence type="ECO:0000256" key="5">
    <source>
        <dbReference type="ARBA" id="ARBA00023242"/>
    </source>
</evidence>
<dbReference type="AlphaFoldDB" id="A0AA38Y400"/>
<evidence type="ECO:0000259" key="7">
    <source>
        <dbReference type="PROSITE" id="PS50048"/>
    </source>
</evidence>
<dbReference type="GO" id="GO:0000976">
    <property type="term" value="F:transcription cis-regulatory region binding"/>
    <property type="evidence" value="ECO:0007669"/>
    <property type="project" value="TreeGrafter"/>
</dbReference>
<evidence type="ECO:0000256" key="3">
    <source>
        <dbReference type="ARBA" id="ARBA00023125"/>
    </source>
</evidence>
<keyword evidence="3" id="KW-0238">DNA-binding</keyword>
<organism evidence="8 9">
    <name type="scientific">Knufia peltigerae</name>
    <dbReference type="NCBI Taxonomy" id="1002370"/>
    <lineage>
        <taxon>Eukaryota</taxon>
        <taxon>Fungi</taxon>
        <taxon>Dikarya</taxon>
        <taxon>Ascomycota</taxon>
        <taxon>Pezizomycotina</taxon>
        <taxon>Eurotiomycetes</taxon>
        <taxon>Chaetothyriomycetidae</taxon>
        <taxon>Chaetothyriales</taxon>
        <taxon>Trichomeriaceae</taxon>
        <taxon>Knufia</taxon>
    </lineage>
</organism>
<feature type="region of interest" description="Disordered" evidence="6">
    <location>
        <begin position="115"/>
        <end position="138"/>
    </location>
</feature>
<evidence type="ECO:0000256" key="1">
    <source>
        <dbReference type="ARBA" id="ARBA00004123"/>
    </source>
</evidence>
<comment type="subcellular location">
    <subcellularLocation>
        <location evidence="1">Nucleus</location>
    </subcellularLocation>
</comment>
<gene>
    <name evidence="8" type="ORF">H2204_006297</name>
</gene>
<dbReference type="PANTHER" id="PTHR37534">
    <property type="entry name" value="TRANSCRIPTIONAL ACTIVATOR PROTEIN UGA3"/>
    <property type="match status" value="1"/>
</dbReference>
<feature type="compositionally biased region" description="Polar residues" evidence="6">
    <location>
        <begin position="73"/>
        <end position="82"/>
    </location>
</feature>
<dbReference type="InterPro" id="IPR001138">
    <property type="entry name" value="Zn2Cys6_DnaBD"/>
</dbReference>
<feature type="region of interest" description="Disordered" evidence="6">
    <location>
        <begin position="58"/>
        <end position="83"/>
    </location>
</feature>
<dbReference type="Gene3D" id="4.10.240.10">
    <property type="entry name" value="Zn(2)-C6 fungal-type DNA-binding domain"/>
    <property type="match status" value="1"/>
</dbReference>
<keyword evidence="5" id="KW-0539">Nucleus</keyword>
<dbReference type="GO" id="GO:0005634">
    <property type="term" value="C:nucleus"/>
    <property type="evidence" value="ECO:0007669"/>
    <property type="project" value="UniProtKB-SubCell"/>
</dbReference>
<dbReference type="PROSITE" id="PS50048">
    <property type="entry name" value="ZN2_CY6_FUNGAL_2"/>
    <property type="match status" value="1"/>
</dbReference>
<keyword evidence="9" id="KW-1185">Reference proteome</keyword>
<dbReference type="Proteomes" id="UP001172681">
    <property type="component" value="Unassembled WGS sequence"/>
</dbReference>